<feature type="coiled-coil region" evidence="7">
    <location>
        <begin position="7"/>
        <end position="34"/>
    </location>
</feature>
<keyword evidence="7" id="KW-0175">Coiled coil</keyword>
<dbReference type="AlphaFoldDB" id="A0A1H2Y444"/>
<dbReference type="Gene3D" id="3.30.450.20">
    <property type="entry name" value="PAS domain"/>
    <property type="match status" value="2"/>
</dbReference>
<dbReference type="PROSITE" id="PS50110">
    <property type="entry name" value="RESPONSE_REGULATORY"/>
    <property type="match status" value="1"/>
</dbReference>
<name>A0A1H2Y444_9RHOB</name>
<evidence type="ECO:0000256" key="5">
    <source>
        <dbReference type="ARBA" id="ARBA00022777"/>
    </source>
</evidence>
<dbReference type="Pfam" id="PF12860">
    <property type="entry name" value="PAS_7"/>
    <property type="match status" value="2"/>
</dbReference>
<dbReference type="Pfam" id="PF02518">
    <property type="entry name" value="HATPase_c"/>
    <property type="match status" value="1"/>
</dbReference>
<dbReference type="GO" id="GO:0005886">
    <property type="term" value="C:plasma membrane"/>
    <property type="evidence" value="ECO:0007669"/>
    <property type="project" value="TreeGrafter"/>
</dbReference>
<sequence>MSLINPADTLERQNEKLLQIAQSLMRRVEQKNEQSGLAYQQFERAALLETQVRERTRDLELTLDLLQDSNARLEVANTETETARANLTEAIETINEGFALFDTNDRLVLSNSRFCRDFLDIEERLVAGLPFHDYVSLISGSRFLALPDGTTAPGWATQRMQRHGDEHVVFNVQLLWDRWLQVSEHRTTRGGTVILQTDVTDIIRMERQERDKMRDQQAKMLQATLDHLNQGVCIFDHNQTLVGWNKKMDGMFAPTRRRAAIGMEFATLLDRLRDDLQFHDGFDAEHLSKWADHSIRRRPMAFEVSRSDGQVFNVFAQEMPDGGFVISFTDVTAEREAARALYEMNEFLERRVKDRTQELGVALAEAERANASKSRFVAAASHDLLQPLSAAKLFMSSLPDTVDNPDALHIIAKTETALQSAEQIIEALLDISKLDAGKAVFKEQTFGLSKIFDPLRDELSPLAAAKGIQLRIVDSNLTVKSDPGYLRRIVQNLVSNAIRYTTHGRVLLGVRRCGTHLKIETWDTGRGIAESQQRTIFEEFQRLDVNTSEAGLGLGLAIVERACKGLGHELSLWSEPDVGSCFSVTVPIDGSTRKTVSAGATDAPANPTDLTGLLLMLVENDPQLAKAMSMMIERMGASVIHAYSAEEALSLLHEIELIPDAMLLDYHLGSGQTGTRFYEEVSKIHPHVPTAIVSANRSRELKDTCKRLSLRLIEKPINHEHLRGFLDEIPKARYSQPQR</sequence>
<dbReference type="Gene3D" id="3.30.565.10">
    <property type="entry name" value="Histidine kinase-like ATPase, C-terminal domain"/>
    <property type="match status" value="1"/>
</dbReference>
<dbReference type="GO" id="GO:0009927">
    <property type="term" value="F:histidine phosphotransfer kinase activity"/>
    <property type="evidence" value="ECO:0007669"/>
    <property type="project" value="TreeGrafter"/>
</dbReference>
<evidence type="ECO:0000313" key="11">
    <source>
        <dbReference type="Proteomes" id="UP000199441"/>
    </source>
</evidence>
<keyword evidence="4" id="KW-0808">Transferase</keyword>
<dbReference type="InterPro" id="IPR036890">
    <property type="entry name" value="HATPase_C_sf"/>
</dbReference>
<evidence type="ECO:0000256" key="7">
    <source>
        <dbReference type="SAM" id="Coils"/>
    </source>
</evidence>
<dbReference type="InterPro" id="IPR004358">
    <property type="entry name" value="Sig_transdc_His_kin-like_C"/>
</dbReference>
<evidence type="ECO:0000256" key="1">
    <source>
        <dbReference type="ARBA" id="ARBA00000085"/>
    </source>
</evidence>
<evidence type="ECO:0000259" key="8">
    <source>
        <dbReference type="PROSITE" id="PS50109"/>
    </source>
</evidence>
<evidence type="ECO:0000256" key="3">
    <source>
        <dbReference type="ARBA" id="ARBA00022553"/>
    </source>
</evidence>
<dbReference type="SUPFAM" id="SSF47384">
    <property type="entry name" value="Homodimeric domain of signal transducing histidine kinase"/>
    <property type="match status" value="1"/>
</dbReference>
<dbReference type="EMBL" id="FNOI01000003">
    <property type="protein sequence ID" value="SDW99850.1"/>
    <property type="molecule type" value="Genomic_DNA"/>
</dbReference>
<dbReference type="InterPro" id="IPR036097">
    <property type="entry name" value="HisK_dim/P_sf"/>
</dbReference>
<dbReference type="InterPro" id="IPR001789">
    <property type="entry name" value="Sig_transdc_resp-reg_receiver"/>
</dbReference>
<dbReference type="InterPro" id="IPR011006">
    <property type="entry name" value="CheY-like_superfamily"/>
</dbReference>
<dbReference type="SMART" id="SM00388">
    <property type="entry name" value="HisKA"/>
    <property type="match status" value="1"/>
</dbReference>
<dbReference type="Pfam" id="PF00072">
    <property type="entry name" value="Response_reg"/>
    <property type="match status" value="1"/>
</dbReference>
<organism evidence="10 11">
    <name type="scientific">Litoreibacter albidus</name>
    <dbReference type="NCBI Taxonomy" id="670155"/>
    <lineage>
        <taxon>Bacteria</taxon>
        <taxon>Pseudomonadati</taxon>
        <taxon>Pseudomonadota</taxon>
        <taxon>Alphaproteobacteria</taxon>
        <taxon>Rhodobacterales</taxon>
        <taxon>Roseobacteraceae</taxon>
        <taxon>Litoreibacter</taxon>
    </lineage>
</organism>
<dbReference type="InterPro" id="IPR003594">
    <property type="entry name" value="HATPase_dom"/>
</dbReference>
<keyword evidence="5 10" id="KW-0418">Kinase</keyword>
<dbReference type="PANTHER" id="PTHR43047:SF9">
    <property type="entry name" value="HISTIDINE KINASE"/>
    <property type="match status" value="1"/>
</dbReference>
<dbReference type="SUPFAM" id="SSF55785">
    <property type="entry name" value="PYP-like sensor domain (PAS domain)"/>
    <property type="match status" value="1"/>
</dbReference>
<proteinExistence type="predicted"/>
<dbReference type="CDD" id="cd00156">
    <property type="entry name" value="REC"/>
    <property type="match status" value="1"/>
</dbReference>
<dbReference type="SMART" id="SM00387">
    <property type="entry name" value="HATPase_c"/>
    <property type="match status" value="1"/>
</dbReference>
<keyword evidence="3 6" id="KW-0597">Phosphoprotein</keyword>
<dbReference type="InterPro" id="IPR003661">
    <property type="entry name" value="HisK_dim/P_dom"/>
</dbReference>
<evidence type="ECO:0000313" key="10">
    <source>
        <dbReference type="EMBL" id="SDW99850.1"/>
    </source>
</evidence>
<dbReference type="RefSeq" id="WP_089946977.1">
    <property type="nucleotide sequence ID" value="NZ_FNOI01000003.1"/>
</dbReference>
<dbReference type="PANTHER" id="PTHR43047">
    <property type="entry name" value="TWO-COMPONENT HISTIDINE PROTEIN KINASE"/>
    <property type="match status" value="1"/>
</dbReference>
<evidence type="ECO:0000259" key="9">
    <source>
        <dbReference type="PROSITE" id="PS50110"/>
    </source>
</evidence>
<dbReference type="SMART" id="SM00448">
    <property type="entry name" value="REC"/>
    <property type="match status" value="1"/>
</dbReference>
<evidence type="ECO:0000256" key="6">
    <source>
        <dbReference type="PROSITE-ProRule" id="PRU00169"/>
    </source>
</evidence>
<reference evidence="11" key="1">
    <citation type="submission" date="2016-10" db="EMBL/GenBank/DDBJ databases">
        <authorList>
            <person name="Varghese N."/>
            <person name="Submissions S."/>
        </authorList>
    </citation>
    <scope>NUCLEOTIDE SEQUENCE [LARGE SCALE GENOMIC DNA]</scope>
    <source>
        <strain evidence="11">DSM 26922</strain>
    </source>
</reference>
<feature type="domain" description="Response regulatory" evidence="9">
    <location>
        <begin position="614"/>
        <end position="730"/>
    </location>
</feature>
<keyword evidence="11" id="KW-1185">Reference proteome</keyword>
<feature type="modified residue" description="4-aspartylphosphate" evidence="6">
    <location>
        <position position="665"/>
    </location>
</feature>
<dbReference type="Gene3D" id="1.10.287.130">
    <property type="match status" value="1"/>
</dbReference>
<protein>
    <recommendedName>
        <fullName evidence="2">histidine kinase</fullName>
        <ecNumber evidence="2">2.7.13.3</ecNumber>
    </recommendedName>
</protein>
<dbReference type="Gene3D" id="3.40.50.2300">
    <property type="match status" value="1"/>
</dbReference>
<dbReference type="CDD" id="cd00082">
    <property type="entry name" value="HisKA"/>
    <property type="match status" value="1"/>
</dbReference>
<dbReference type="Proteomes" id="UP000199441">
    <property type="component" value="Unassembled WGS sequence"/>
</dbReference>
<dbReference type="EC" id="2.7.13.3" evidence="2"/>
<dbReference type="SUPFAM" id="SSF52172">
    <property type="entry name" value="CheY-like"/>
    <property type="match status" value="1"/>
</dbReference>
<accession>A0A1H2Y444</accession>
<comment type="catalytic activity">
    <reaction evidence="1">
        <text>ATP + protein L-histidine = ADP + protein N-phospho-L-histidine.</text>
        <dbReference type="EC" id="2.7.13.3"/>
    </reaction>
</comment>
<dbReference type="OrthoDB" id="9764438at2"/>
<evidence type="ECO:0000256" key="4">
    <source>
        <dbReference type="ARBA" id="ARBA00022679"/>
    </source>
</evidence>
<dbReference type="PRINTS" id="PR00344">
    <property type="entry name" value="BCTRLSENSOR"/>
</dbReference>
<dbReference type="FunFam" id="3.30.565.10:FF:000049">
    <property type="entry name" value="Two-component sensor histidine kinase"/>
    <property type="match status" value="1"/>
</dbReference>
<dbReference type="Pfam" id="PF00512">
    <property type="entry name" value="HisKA"/>
    <property type="match status" value="1"/>
</dbReference>
<dbReference type="InterPro" id="IPR035965">
    <property type="entry name" value="PAS-like_dom_sf"/>
</dbReference>
<dbReference type="GO" id="GO:0000155">
    <property type="term" value="F:phosphorelay sensor kinase activity"/>
    <property type="evidence" value="ECO:0007669"/>
    <property type="project" value="InterPro"/>
</dbReference>
<dbReference type="STRING" id="670155.SAMN04488001_2208"/>
<dbReference type="InterPro" id="IPR005467">
    <property type="entry name" value="His_kinase_dom"/>
</dbReference>
<gene>
    <name evidence="10" type="ORF">SAMN04488001_2208</name>
</gene>
<dbReference type="PROSITE" id="PS50109">
    <property type="entry name" value="HIS_KIN"/>
    <property type="match status" value="1"/>
</dbReference>
<dbReference type="SUPFAM" id="SSF55874">
    <property type="entry name" value="ATPase domain of HSP90 chaperone/DNA topoisomerase II/histidine kinase"/>
    <property type="match status" value="1"/>
</dbReference>
<evidence type="ECO:0000256" key="2">
    <source>
        <dbReference type="ARBA" id="ARBA00012438"/>
    </source>
</evidence>
<feature type="domain" description="Histidine kinase" evidence="8">
    <location>
        <begin position="379"/>
        <end position="590"/>
    </location>
</feature>